<dbReference type="AlphaFoldDB" id="A0AA49Q4V0"/>
<dbReference type="InterPro" id="IPR034660">
    <property type="entry name" value="DinB/YfiT-like"/>
</dbReference>
<dbReference type="InterPro" id="IPR011463">
    <property type="entry name" value="DUF1569"/>
</dbReference>
<evidence type="ECO:0000313" key="1">
    <source>
        <dbReference type="EMBL" id="WKW11595.1"/>
    </source>
</evidence>
<evidence type="ECO:0000313" key="3">
    <source>
        <dbReference type="Proteomes" id="UP001229955"/>
    </source>
</evidence>
<sequence length="147" mass="16837">MATTIYDDAARRELLRRLDTLRPDLPPRWGRMTAPQMVTHMLEAFRMPSGDLRIRRSFVPLRPLVRWVMLYVLPFPRGAPTAPQLLRRVPSSWESDVAALRSAIARATRPDPGAPIGDHPIFGDMSIDDWGVLMHKHTDHHLRQFGV</sequence>
<protein>
    <submittedName>
        <fullName evidence="1">DUF1569 domain-containing protein</fullName>
    </submittedName>
</protein>
<reference evidence="1" key="1">
    <citation type="submission" date="2023-07" db="EMBL/GenBank/DDBJ databases">
        <authorList>
            <person name="Haufschild T."/>
            <person name="Kallscheuer N."/>
            <person name="Hammer J."/>
            <person name="Kohn T."/>
            <person name="Kabuu M."/>
            <person name="Jogler M."/>
            <person name="Wohfarth N."/>
            <person name="Heuer A."/>
            <person name="Rohde M."/>
            <person name="van Teeseling M.C.F."/>
            <person name="Jogler C."/>
        </authorList>
    </citation>
    <scope>NUCLEOTIDE SEQUENCE</scope>
    <source>
        <strain evidence="1">Strain 138</strain>
        <strain evidence="2">Strain 318</strain>
    </source>
</reference>
<dbReference type="EMBL" id="CP130612">
    <property type="protein sequence ID" value="WKW11595.1"/>
    <property type="molecule type" value="Genomic_DNA"/>
</dbReference>
<dbReference type="Pfam" id="PF07606">
    <property type="entry name" value="DUF1569"/>
    <property type="match status" value="1"/>
</dbReference>
<evidence type="ECO:0000313" key="2">
    <source>
        <dbReference type="EMBL" id="WKW14505.1"/>
    </source>
</evidence>
<gene>
    <name evidence="1" type="ORF">Strain138_000850</name>
    <name evidence="2" type="ORF">Strain318_000850</name>
</gene>
<keyword evidence="3" id="KW-1185">Reference proteome</keyword>
<dbReference type="Proteomes" id="UP001229955">
    <property type="component" value="Chromosome"/>
</dbReference>
<name>A0AA49Q4V0_9BACT</name>
<accession>A0AA49Q4V0</accession>
<dbReference type="SUPFAM" id="SSF109854">
    <property type="entry name" value="DinB/YfiT-like putative metalloenzymes"/>
    <property type="match status" value="1"/>
</dbReference>
<dbReference type="KEGG" id="pspc:Strain318_000850"/>
<accession>A0AA49Q7X2</accession>
<proteinExistence type="predicted"/>
<dbReference type="EMBL" id="CP130613">
    <property type="protein sequence ID" value="WKW14505.1"/>
    <property type="molecule type" value="Genomic_DNA"/>
</dbReference>
<dbReference type="RefSeq" id="WP_367887293.1">
    <property type="nucleotide sequence ID" value="NZ_CP130612.1"/>
</dbReference>
<organism evidence="1">
    <name type="scientific">Pseudogemmatithrix spongiicola</name>
    <dbReference type="NCBI Taxonomy" id="3062599"/>
    <lineage>
        <taxon>Bacteria</taxon>
        <taxon>Pseudomonadati</taxon>
        <taxon>Gemmatimonadota</taxon>
        <taxon>Gemmatimonadia</taxon>
        <taxon>Gemmatimonadales</taxon>
        <taxon>Gemmatimonadaceae</taxon>
        <taxon>Pseudogemmatithrix</taxon>
    </lineage>
</organism>
<dbReference type="Gene3D" id="1.20.120.450">
    <property type="entry name" value="dinb family like domain"/>
    <property type="match status" value="1"/>
</dbReference>